<dbReference type="GO" id="GO:0045892">
    <property type="term" value="P:negative regulation of DNA-templated transcription"/>
    <property type="evidence" value="ECO:0007669"/>
    <property type="project" value="UniProtKB-ARBA"/>
</dbReference>
<protein>
    <submittedName>
        <fullName evidence="7">TetR/AcrR family transcriptional regulator</fullName>
    </submittedName>
</protein>
<accession>A0A5C4T6I7</accession>
<organism evidence="7 8">
    <name type="scientific">Paenibacillus hemerocallicola</name>
    <dbReference type="NCBI Taxonomy" id="1172614"/>
    <lineage>
        <taxon>Bacteria</taxon>
        <taxon>Bacillati</taxon>
        <taxon>Bacillota</taxon>
        <taxon>Bacilli</taxon>
        <taxon>Bacillales</taxon>
        <taxon>Paenibacillaceae</taxon>
        <taxon>Paenibacillus</taxon>
    </lineage>
</organism>
<name>A0A5C4T6I7_9BACL</name>
<evidence type="ECO:0000256" key="1">
    <source>
        <dbReference type="ARBA" id="ARBA00022491"/>
    </source>
</evidence>
<dbReference type="PROSITE" id="PS50977">
    <property type="entry name" value="HTH_TETR_2"/>
    <property type="match status" value="1"/>
</dbReference>
<feature type="DNA-binding region" description="H-T-H motif" evidence="5">
    <location>
        <begin position="27"/>
        <end position="46"/>
    </location>
</feature>
<dbReference type="InterPro" id="IPR036271">
    <property type="entry name" value="Tet_transcr_reg_TetR-rel_C_sf"/>
</dbReference>
<evidence type="ECO:0000256" key="3">
    <source>
        <dbReference type="ARBA" id="ARBA00023125"/>
    </source>
</evidence>
<evidence type="ECO:0000259" key="6">
    <source>
        <dbReference type="PROSITE" id="PS50977"/>
    </source>
</evidence>
<evidence type="ECO:0000256" key="5">
    <source>
        <dbReference type="PROSITE-ProRule" id="PRU00335"/>
    </source>
</evidence>
<dbReference type="GO" id="GO:0003700">
    <property type="term" value="F:DNA-binding transcription factor activity"/>
    <property type="evidence" value="ECO:0007669"/>
    <property type="project" value="TreeGrafter"/>
</dbReference>
<dbReference type="FunFam" id="1.10.10.60:FF:000141">
    <property type="entry name" value="TetR family transcriptional regulator"/>
    <property type="match status" value="1"/>
</dbReference>
<dbReference type="Pfam" id="PF00440">
    <property type="entry name" value="TetR_N"/>
    <property type="match status" value="1"/>
</dbReference>
<gene>
    <name evidence="7" type="ORF">FE784_18795</name>
</gene>
<dbReference type="PRINTS" id="PR00455">
    <property type="entry name" value="HTHTETR"/>
</dbReference>
<feature type="domain" description="HTH tetR-type" evidence="6">
    <location>
        <begin position="4"/>
        <end position="64"/>
    </location>
</feature>
<evidence type="ECO:0000313" key="8">
    <source>
        <dbReference type="Proteomes" id="UP000307943"/>
    </source>
</evidence>
<keyword evidence="3 5" id="KW-0238">DNA-binding</keyword>
<keyword evidence="4" id="KW-0804">Transcription</keyword>
<dbReference type="AlphaFoldDB" id="A0A5C4T6I7"/>
<dbReference type="Gene3D" id="1.10.357.10">
    <property type="entry name" value="Tetracycline Repressor, domain 2"/>
    <property type="match status" value="1"/>
</dbReference>
<keyword evidence="2" id="KW-0805">Transcription regulation</keyword>
<sequence length="198" mass="23127">MRVKSKRERIIETGSTLFRQNGIQNTSMEQIAEAVPVSKMTIYNYFQSKEGLLDQVVDRLLSNWDDRFRRMVGEADDAIGALKNMARFWDAEPYSELFMKDLLEYYPVLAQRMFSYSKEHLIPEAEKLIFRGQQSGQLRKDVSPHVLMVFMLGLKELFARPEMLASFEDIHSVSEQITSIIYYGIINPEWRERTAGKQ</sequence>
<comment type="caution">
    <text evidence="7">The sequence shown here is derived from an EMBL/GenBank/DDBJ whole genome shotgun (WGS) entry which is preliminary data.</text>
</comment>
<dbReference type="InterPro" id="IPR001647">
    <property type="entry name" value="HTH_TetR"/>
</dbReference>
<dbReference type="SUPFAM" id="SSF48498">
    <property type="entry name" value="Tetracyclin repressor-like, C-terminal domain"/>
    <property type="match status" value="1"/>
</dbReference>
<keyword evidence="8" id="KW-1185">Reference proteome</keyword>
<dbReference type="EMBL" id="VDCQ01000026">
    <property type="protein sequence ID" value="TNJ64693.1"/>
    <property type="molecule type" value="Genomic_DNA"/>
</dbReference>
<dbReference type="GO" id="GO:0000976">
    <property type="term" value="F:transcription cis-regulatory region binding"/>
    <property type="evidence" value="ECO:0007669"/>
    <property type="project" value="TreeGrafter"/>
</dbReference>
<dbReference type="OrthoDB" id="113732at2"/>
<reference evidence="7 8" key="1">
    <citation type="submission" date="2019-05" db="EMBL/GenBank/DDBJ databases">
        <title>We sequenced the genome of Paenibacillus hemerocallicola KCTC 33185 for further insight into its adaptation and study the phylogeny of Paenibacillus.</title>
        <authorList>
            <person name="Narsing Rao M.P."/>
        </authorList>
    </citation>
    <scope>NUCLEOTIDE SEQUENCE [LARGE SCALE GENOMIC DNA]</scope>
    <source>
        <strain evidence="7 8">KCTC 33185</strain>
    </source>
</reference>
<dbReference type="PANTHER" id="PTHR30055:SF175">
    <property type="entry name" value="HTH-TYPE TRANSCRIPTIONAL REPRESSOR KSTR2"/>
    <property type="match status" value="1"/>
</dbReference>
<proteinExistence type="predicted"/>
<evidence type="ECO:0000256" key="2">
    <source>
        <dbReference type="ARBA" id="ARBA00023015"/>
    </source>
</evidence>
<keyword evidence="1" id="KW-0678">Repressor</keyword>
<evidence type="ECO:0000256" key="4">
    <source>
        <dbReference type="ARBA" id="ARBA00023163"/>
    </source>
</evidence>
<evidence type="ECO:0000313" key="7">
    <source>
        <dbReference type="EMBL" id="TNJ64693.1"/>
    </source>
</evidence>
<dbReference type="Proteomes" id="UP000307943">
    <property type="component" value="Unassembled WGS sequence"/>
</dbReference>
<dbReference type="PANTHER" id="PTHR30055">
    <property type="entry name" value="HTH-TYPE TRANSCRIPTIONAL REGULATOR RUTR"/>
    <property type="match status" value="1"/>
</dbReference>
<dbReference type="SUPFAM" id="SSF46689">
    <property type="entry name" value="Homeodomain-like"/>
    <property type="match status" value="1"/>
</dbReference>
<dbReference type="InterPro" id="IPR009057">
    <property type="entry name" value="Homeodomain-like_sf"/>
</dbReference>
<dbReference type="InterPro" id="IPR050109">
    <property type="entry name" value="HTH-type_TetR-like_transc_reg"/>
</dbReference>